<evidence type="ECO:0000256" key="2">
    <source>
        <dbReference type="ARBA" id="ARBA00004651"/>
    </source>
</evidence>
<dbReference type="AlphaFoldDB" id="A0A1H3R876"/>
<evidence type="ECO:0000256" key="12">
    <source>
        <dbReference type="SAM" id="Phobius"/>
    </source>
</evidence>
<evidence type="ECO:0000256" key="7">
    <source>
        <dbReference type="ARBA" id="ARBA00022801"/>
    </source>
</evidence>
<comment type="subcellular location">
    <subcellularLocation>
        <location evidence="2">Cell membrane</location>
        <topology evidence="2">Multi-pass membrane protein</topology>
    </subcellularLocation>
</comment>
<evidence type="ECO:0000256" key="10">
    <source>
        <dbReference type="ARBA" id="ARBA00023049"/>
    </source>
</evidence>
<keyword evidence="8" id="KW-0862">Zinc</keyword>
<dbReference type="GO" id="GO:0006508">
    <property type="term" value="P:proteolysis"/>
    <property type="evidence" value="ECO:0007669"/>
    <property type="project" value="UniProtKB-KW"/>
</dbReference>
<evidence type="ECO:0000256" key="4">
    <source>
        <dbReference type="ARBA" id="ARBA00022670"/>
    </source>
</evidence>
<dbReference type="GO" id="GO:0005886">
    <property type="term" value="C:plasma membrane"/>
    <property type="evidence" value="ECO:0007669"/>
    <property type="project" value="UniProtKB-SubCell"/>
</dbReference>
<dbReference type="GO" id="GO:0004222">
    <property type="term" value="F:metalloendopeptidase activity"/>
    <property type="evidence" value="ECO:0007669"/>
    <property type="project" value="InterPro"/>
</dbReference>
<dbReference type="InterPro" id="IPR050083">
    <property type="entry name" value="HtpX_protease"/>
</dbReference>
<comment type="cofactor">
    <cofactor evidence="1">
        <name>Zn(2+)</name>
        <dbReference type="ChEBI" id="CHEBI:29105"/>
    </cofactor>
</comment>
<keyword evidence="5 12" id="KW-0812">Transmembrane</keyword>
<feature type="transmembrane region" description="Helical" evidence="12">
    <location>
        <begin position="7"/>
        <end position="35"/>
    </location>
</feature>
<evidence type="ECO:0000259" key="13">
    <source>
        <dbReference type="Pfam" id="PF01435"/>
    </source>
</evidence>
<gene>
    <name evidence="14" type="ORF">SAMN05444365_107104</name>
</gene>
<dbReference type="RefSeq" id="WP_175543700.1">
    <property type="nucleotide sequence ID" value="NZ_FNPH01000007.1"/>
</dbReference>
<evidence type="ECO:0000256" key="5">
    <source>
        <dbReference type="ARBA" id="ARBA00022692"/>
    </source>
</evidence>
<evidence type="ECO:0000256" key="9">
    <source>
        <dbReference type="ARBA" id="ARBA00022989"/>
    </source>
</evidence>
<evidence type="ECO:0000256" key="3">
    <source>
        <dbReference type="ARBA" id="ARBA00022475"/>
    </source>
</evidence>
<keyword evidence="10" id="KW-0482">Metalloprotease</keyword>
<feature type="transmembrane region" description="Helical" evidence="12">
    <location>
        <begin position="41"/>
        <end position="61"/>
    </location>
</feature>
<dbReference type="PANTHER" id="PTHR43221">
    <property type="entry name" value="PROTEASE HTPX"/>
    <property type="match status" value="1"/>
</dbReference>
<dbReference type="EMBL" id="FNPH01000007">
    <property type="protein sequence ID" value="SDZ21461.1"/>
    <property type="molecule type" value="Genomic_DNA"/>
</dbReference>
<dbReference type="GO" id="GO:0046872">
    <property type="term" value="F:metal ion binding"/>
    <property type="evidence" value="ECO:0007669"/>
    <property type="project" value="UniProtKB-KW"/>
</dbReference>
<dbReference type="InterPro" id="IPR001915">
    <property type="entry name" value="Peptidase_M48"/>
</dbReference>
<dbReference type="Pfam" id="PF01435">
    <property type="entry name" value="Peptidase_M48"/>
    <property type="match status" value="1"/>
</dbReference>
<feature type="domain" description="Peptidase M48" evidence="13">
    <location>
        <begin position="123"/>
        <end position="308"/>
    </location>
</feature>
<evidence type="ECO:0000256" key="11">
    <source>
        <dbReference type="ARBA" id="ARBA00023136"/>
    </source>
</evidence>
<dbReference type="Gene3D" id="3.30.2010.10">
    <property type="entry name" value="Metalloproteases ('zincins'), catalytic domain"/>
    <property type="match status" value="1"/>
</dbReference>
<reference evidence="15" key="1">
    <citation type="submission" date="2016-10" db="EMBL/GenBank/DDBJ databases">
        <authorList>
            <person name="Varghese N."/>
            <person name="Submissions S."/>
        </authorList>
    </citation>
    <scope>NUCLEOTIDE SEQUENCE [LARGE SCALE GENOMIC DNA]</scope>
    <source>
        <strain evidence="15">DSM 45245</strain>
    </source>
</reference>
<keyword evidence="15" id="KW-1185">Reference proteome</keyword>
<keyword evidence="4 14" id="KW-0645">Protease</keyword>
<keyword evidence="11 12" id="KW-0472">Membrane</keyword>
<sequence>MPVMIRALISVVMLAGFYVLALVQLIAGLAFAIWIGSVTSGVIAAKFGIAVFLATVWAVGYGTWKALRTKRPEPNGLPLPRTTAPYLWAMVDHLAAVVGTRPPDEIYLVPDVNAAVEERSKLMGLIAGRRYMYIGMPLLQAFTVAQLRSVLAHELGHYSGRHTRLAGVTYRGRMALERTISHIGSGNVAGWIFRGYGRLYVMVHNAVSRRQELEADLASVQVAGRDAAASALRESKALSAAFAFYLNRYVGPGLEAGYAPADLFAGFGELLRARADEIAELRTDQPDGEQSVWDTHPPLGIRLAAITAAPESAVPVDNRPAWVLIPAPDRAGIALQQRILNAEKLTVLPWDQFTAAAASARLQENMDGLLRTVSRAVNQPVPHVGAVLDHIAAGRLDDIAAPIFPEATRRESRKLFAKPLTALLSLAAVRSGAARWQHSWTGATRLVGPDGTELDLSDIAELAVDPATIEEARRQLAQRGIDVAAATHVEQRATARRAEIYAGILNMKVNKKRSDVLILSHGLLLVPSVAKLKAMTARRRMAQWIESGDPRPLATTEGNRFIAYEDIAVAQVVSKFPVKYELTLHNGEKVEIRWSTESEEQANGSEVLAQALRAANND</sequence>
<evidence type="ECO:0000256" key="6">
    <source>
        <dbReference type="ARBA" id="ARBA00022723"/>
    </source>
</evidence>
<evidence type="ECO:0000256" key="1">
    <source>
        <dbReference type="ARBA" id="ARBA00001947"/>
    </source>
</evidence>
<evidence type="ECO:0000256" key="8">
    <source>
        <dbReference type="ARBA" id="ARBA00022833"/>
    </source>
</evidence>
<evidence type="ECO:0000313" key="15">
    <source>
        <dbReference type="Proteomes" id="UP000242415"/>
    </source>
</evidence>
<name>A0A1H3R876_9ACTN</name>
<keyword evidence="7" id="KW-0378">Hydrolase</keyword>
<dbReference type="CDD" id="cd07328">
    <property type="entry name" value="M48_Ste24p_like"/>
    <property type="match status" value="1"/>
</dbReference>
<organism evidence="14 15">
    <name type="scientific">Micromonospora pattaloongensis</name>
    <dbReference type="NCBI Taxonomy" id="405436"/>
    <lineage>
        <taxon>Bacteria</taxon>
        <taxon>Bacillati</taxon>
        <taxon>Actinomycetota</taxon>
        <taxon>Actinomycetes</taxon>
        <taxon>Micromonosporales</taxon>
        <taxon>Micromonosporaceae</taxon>
        <taxon>Micromonospora</taxon>
    </lineage>
</organism>
<dbReference type="STRING" id="405436.SAMN05444365_107104"/>
<evidence type="ECO:0000313" key="14">
    <source>
        <dbReference type="EMBL" id="SDZ21461.1"/>
    </source>
</evidence>
<proteinExistence type="predicted"/>
<dbReference type="Proteomes" id="UP000242415">
    <property type="component" value="Unassembled WGS sequence"/>
</dbReference>
<keyword evidence="9 12" id="KW-1133">Transmembrane helix</keyword>
<protein>
    <submittedName>
        <fullName evidence="14">Zn-dependent protease with chaperone function</fullName>
    </submittedName>
</protein>
<dbReference type="PANTHER" id="PTHR43221:SF1">
    <property type="entry name" value="PROTEASE HTPX"/>
    <property type="match status" value="1"/>
</dbReference>
<accession>A0A1H3R876</accession>
<keyword evidence="3" id="KW-1003">Cell membrane</keyword>
<keyword evidence="6" id="KW-0479">Metal-binding</keyword>